<dbReference type="InterPro" id="IPR001623">
    <property type="entry name" value="DnaJ_domain"/>
</dbReference>
<evidence type="ECO:0000313" key="4">
    <source>
        <dbReference type="EMBL" id="RFB06460.1"/>
    </source>
</evidence>
<dbReference type="GO" id="GO:0005737">
    <property type="term" value="C:cytoplasm"/>
    <property type="evidence" value="ECO:0007669"/>
    <property type="project" value="TreeGrafter"/>
</dbReference>
<dbReference type="CDD" id="cd10747">
    <property type="entry name" value="DnaJ_C"/>
    <property type="match status" value="1"/>
</dbReference>
<dbReference type="GO" id="GO:0051082">
    <property type="term" value="F:unfolded protein binding"/>
    <property type="evidence" value="ECO:0007669"/>
    <property type="project" value="InterPro"/>
</dbReference>
<dbReference type="Pfam" id="PF00226">
    <property type="entry name" value="DnaJ"/>
    <property type="match status" value="1"/>
</dbReference>
<evidence type="ECO:0000259" key="3">
    <source>
        <dbReference type="PROSITE" id="PS50076"/>
    </source>
</evidence>
<dbReference type="InParanoid" id="A0A371RLY1"/>
<dbReference type="CDD" id="cd06257">
    <property type="entry name" value="DnaJ"/>
    <property type="match status" value="1"/>
</dbReference>
<dbReference type="PANTHER" id="PTHR43096:SF52">
    <property type="entry name" value="DNAJ HOMOLOG 1, MITOCHONDRIAL-RELATED"/>
    <property type="match status" value="1"/>
</dbReference>
<dbReference type="GO" id="GO:0042026">
    <property type="term" value="P:protein refolding"/>
    <property type="evidence" value="ECO:0007669"/>
    <property type="project" value="TreeGrafter"/>
</dbReference>
<dbReference type="EMBL" id="QUQO01000001">
    <property type="protein sequence ID" value="RFB06460.1"/>
    <property type="molecule type" value="Genomic_DNA"/>
</dbReference>
<dbReference type="Gene3D" id="1.10.287.110">
    <property type="entry name" value="DnaJ domain"/>
    <property type="match status" value="1"/>
</dbReference>
<dbReference type="InterPro" id="IPR018253">
    <property type="entry name" value="DnaJ_domain_CS"/>
</dbReference>
<organism evidence="4 5">
    <name type="scientific">Parvularcula marina</name>
    <dbReference type="NCBI Taxonomy" id="2292771"/>
    <lineage>
        <taxon>Bacteria</taxon>
        <taxon>Pseudomonadati</taxon>
        <taxon>Pseudomonadota</taxon>
        <taxon>Alphaproteobacteria</taxon>
        <taxon>Parvularculales</taxon>
        <taxon>Parvularculaceae</taxon>
        <taxon>Parvularcula</taxon>
    </lineage>
</organism>
<keyword evidence="1" id="KW-0143">Chaperone</keyword>
<dbReference type="InterPro" id="IPR008971">
    <property type="entry name" value="HSP40/DnaJ_pept-bd"/>
</dbReference>
<dbReference type="FunFam" id="2.60.260.20:FF:000013">
    <property type="entry name" value="DnaJ subfamily B member 11"/>
    <property type="match status" value="1"/>
</dbReference>
<feature type="compositionally biased region" description="Basic and acidic residues" evidence="2">
    <location>
        <begin position="297"/>
        <end position="308"/>
    </location>
</feature>
<reference evidence="4 5" key="1">
    <citation type="submission" date="2018-08" db="EMBL/GenBank/DDBJ databases">
        <title>Parvularcula sp. SM1705, isolated from surface water of the South Sea China.</title>
        <authorList>
            <person name="Sun L."/>
        </authorList>
    </citation>
    <scope>NUCLEOTIDE SEQUENCE [LARGE SCALE GENOMIC DNA]</scope>
    <source>
        <strain evidence="4 5">SM1705</strain>
    </source>
</reference>
<dbReference type="PRINTS" id="PR00625">
    <property type="entry name" value="JDOMAIN"/>
</dbReference>
<dbReference type="SUPFAM" id="SSF49493">
    <property type="entry name" value="HSP40/DnaJ peptide-binding domain"/>
    <property type="match status" value="2"/>
</dbReference>
<sequence length="308" mass="33218">MAQDPYQVLGVSRSASADEIRKAYRKLAKQFHPDHNPGDKKAEDRFKQISAAFDILGDEEKKGKFDRGEIDADGNEQAAFRRGPYGGAAGGGGYRPRGGQQGGFDDIGDIFSEFFGRGAGGPRRPQPQRGQDIRYRLTVDFLEAARGAAKRVTLQDGRTVDVTIPEGLRDGQTLRLRGRGGQGVAGGPSGDVLVEVTVRSHPVYQLNGDDLTLDLPITLKEAVNGAKVTVPTLTGPLTIKLPPNTSSGVSFRLRGKGLKNPKTGEYGDLYAKTRIMLPEKPDTDLKSFVESWPGGGEDPRAKLRSDTA</sequence>
<dbReference type="RefSeq" id="WP_116393094.1">
    <property type="nucleotide sequence ID" value="NZ_QUQO01000001.1"/>
</dbReference>
<keyword evidence="5" id="KW-1185">Reference proteome</keyword>
<dbReference type="PROSITE" id="PS00636">
    <property type="entry name" value="DNAJ_1"/>
    <property type="match status" value="1"/>
</dbReference>
<dbReference type="SMART" id="SM00271">
    <property type="entry name" value="DnaJ"/>
    <property type="match status" value="1"/>
</dbReference>
<dbReference type="OrthoDB" id="9779889at2"/>
<comment type="caution">
    <text evidence="4">The sequence shown here is derived from an EMBL/GenBank/DDBJ whole genome shotgun (WGS) entry which is preliminary data.</text>
</comment>
<protein>
    <submittedName>
        <fullName evidence="4">J domain-containing protein</fullName>
    </submittedName>
</protein>
<dbReference type="Gene3D" id="2.60.260.20">
    <property type="entry name" value="Urease metallochaperone UreE, N-terminal domain"/>
    <property type="match status" value="2"/>
</dbReference>
<dbReference type="PROSITE" id="PS50076">
    <property type="entry name" value="DNAJ_2"/>
    <property type="match status" value="1"/>
</dbReference>
<evidence type="ECO:0000256" key="2">
    <source>
        <dbReference type="SAM" id="MobiDB-lite"/>
    </source>
</evidence>
<evidence type="ECO:0000313" key="5">
    <source>
        <dbReference type="Proteomes" id="UP000264589"/>
    </source>
</evidence>
<name>A0A371RLY1_9PROT</name>
<dbReference type="FunCoup" id="A0A371RLY1">
    <property type="interactions" value="126"/>
</dbReference>
<dbReference type="SUPFAM" id="SSF46565">
    <property type="entry name" value="Chaperone J-domain"/>
    <property type="match status" value="1"/>
</dbReference>
<dbReference type="Proteomes" id="UP000264589">
    <property type="component" value="Unassembled WGS sequence"/>
</dbReference>
<dbReference type="InterPro" id="IPR036869">
    <property type="entry name" value="J_dom_sf"/>
</dbReference>
<dbReference type="PANTHER" id="PTHR43096">
    <property type="entry name" value="DNAJ HOMOLOG 1, MITOCHONDRIAL-RELATED"/>
    <property type="match status" value="1"/>
</dbReference>
<feature type="domain" description="J" evidence="3">
    <location>
        <begin position="4"/>
        <end position="69"/>
    </location>
</feature>
<dbReference type="AlphaFoldDB" id="A0A371RLY1"/>
<proteinExistence type="predicted"/>
<gene>
    <name evidence="4" type="ORF">DX908_12090</name>
</gene>
<dbReference type="Pfam" id="PF01556">
    <property type="entry name" value="DnaJ_C"/>
    <property type="match status" value="1"/>
</dbReference>
<dbReference type="InterPro" id="IPR002939">
    <property type="entry name" value="DnaJ_C"/>
</dbReference>
<accession>A0A371RLY1</accession>
<feature type="region of interest" description="Disordered" evidence="2">
    <location>
        <begin position="286"/>
        <end position="308"/>
    </location>
</feature>
<evidence type="ECO:0000256" key="1">
    <source>
        <dbReference type="ARBA" id="ARBA00023186"/>
    </source>
</evidence>